<dbReference type="InterPro" id="IPR001977">
    <property type="entry name" value="Depp_CoAkinase"/>
</dbReference>
<feature type="binding site" evidence="8">
    <location>
        <begin position="12"/>
        <end position="17"/>
    </location>
    <ligand>
        <name>ATP</name>
        <dbReference type="ChEBI" id="CHEBI:30616"/>
    </ligand>
</feature>
<comment type="similarity">
    <text evidence="1 8">Belongs to the CoaE family.</text>
</comment>
<organism evidence="10 12">
    <name type="scientific">Pediococcus ethanolidurans</name>
    <dbReference type="NCBI Taxonomy" id="319653"/>
    <lineage>
        <taxon>Bacteria</taxon>
        <taxon>Bacillati</taxon>
        <taxon>Bacillota</taxon>
        <taxon>Bacilli</taxon>
        <taxon>Lactobacillales</taxon>
        <taxon>Lactobacillaceae</taxon>
        <taxon>Pediococcus</taxon>
    </lineage>
</organism>
<evidence type="ECO:0000313" key="10">
    <source>
        <dbReference type="EMBL" id="KRN82373.1"/>
    </source>
</evidence>
<dbReference type="PANTHER" id="PTHR10695">
    <property type="entry name" value="DEPHOSPHO-COA KINASE-RELATED"/>
    <property type="match status" value="1"/>
</dbReference>
<evidence type="ECO:0000313" key="12">
    <source>
        <dbReference type="Proteomes" id="UP000051749"/>
    </source>
</evidence>
<dbReference type="OrthoDB" id="9812943at2"/>
<dbReference type="PANTHER" id="PTHR10695:SF46">
    <property type="entry name" value="BIFUNCTIONAL COENZYME A SYNTHASE-RELATED"/>
    <property type="match status" value="1"/>
</dbReference>
<dbReference type="RefSeq" id="WP_074693898.1">
    <property type="nucleotide sequence ID" value="NZ_BJYP01000006.1"/>
</dbReference>
<dbReference type="AlphaFoldDB" id="A0A0R2K4X8"/>
<accession>A0A0R2K4X8</accession>
<gene>
    <name evidence="8" type="primary">coaE</name>
    <name evidence="10" type="ORF">IV87_GL000307</name>
    <name evidence="11" type="ORF">SAMN04487973_11026</name>
</gene>
<evidence type="ECO:0000256" key="6">
    <source>
        <dbReference type="ARBA" id="ARBA00022840"/>
    </source>
</evidence>
<reference evidence="11 13" key="2">
    <citation type="submission" date="2016-10" db="EMBL/GenBank/DDBJ databases">
        <authorList>
            <person name="Varghese N."/>
            <person name="Submissions S."/>
        </authorList>
    </citation>
    <scope>NUCLEOTIDE SEQUENCE [LARGE SCALE GENOMIC DNA]</scope>
    <source>
        <strain evidence="11 13">CGMCC 1.3889</strain>
    </source>
</reference>
<keyword evidence="6 8" id="KW-0067">ATP-binding</keyword>
<dbReference type="UniPathway" id="UPA00241">
    <property type="reaction ID" value="UER00356"/>
</dbReference>
<evidence type="ECO:0000313" key="13">
    <source>
        <dbReference type="Proteomes" id="UP000182818"/>
    </source>
</evidence>
<comment type="pathway">
    <text evidence="8">Cofactor biosynthesis; coenzyme A biosynthesis; CoA from (R)-pantothenate: step 5/5.</text>
</comment>
<dbReference type="FunFam" id="3.40.50.300:FF:000991">
    <property type="entry name" value="Dephospho-CoA kinase"/>
    <property type="match status" value="1"/>
</dbReference>
<dbReference type="GO" id="GO:0015937">
    <property type="term" value="P:coenzyme A biosynthetic process"/>
    <property type="evidence" value="ECO:0007669"/>
    <property type="project" value="UniProtKB-UniRule"/>
</dbReference>
<evidence type="ECO:0000313" key="11">
    <source>
        <dbReference type="EMBL" id="SER58235.1"/>
    </source>
</evidence>
<dbReference type="EMBL" id="FOGK01000010">
    <property type="protein sequence ID" value="SER58235.1"/>
    <property type="molecule type" value="Genomic_DNA"/>
</dbReference>
<keyword evidence="5 8" id="KW-0418">Kinase</keyword>
<comment type="subcellular location">
    <subcellularLocation>
        <location evidence="8">Cytoplasm</location>
    </subcellularLocation>
</comment>
<dbReference type="Pfam" id="PF01121">
    <property type="entry name" value="CoaE"/>
    <property type="match status" value="1"/>
</dbReference>
<evidence type="ECO:0000256" key="8">
    <source>
        <dbReference type="HAMAP-Rule" id="MF_00376"/>
    </source>
</evidence>
<evidence type="ECO:0000256" key="9">
    <source>
        <dbReference type="NCBIfam" id="TIGR00152"/>
    </source>
</evidence>
<dbReference type="Proteomes" id="UP000182818">
    <property type="component" value="Unassembled WGS sequence"/>
</dbReference>
<dbReference type="EMBL" id="JQBY01000011">
    <property type="protein sequence ID" value="KRN82373.1"/>
    <property type="molecule type" value="Genomic_DNA"/>
</dbReference>
<reference evidence="10 12" key="1">
    <citation type="journal article" date="2015" name="Genome Announc.">
        <title>Expanding the biotechnology potential of lactobacilli through comparative genomics of 213 strains and associated genera.</title>
        <authorList>
            <person name="Sun Z."/>
            <person name="Harris H.M."/>
            <person name="McCann A."/>
            <person name="Guo C."/>
            <person name="Argimon S."/>
            <person name="Zhang W."/>
            <person name="Yang X."/>
            <person name="Jeffery I.B."/>
            <person name="Cooney J.C."/>
            <person name="Kagawa T.F."/>
            <person name="Liu W."/>
            <person name="Song Y."/>
            <person name="Salvetti E."/>
            <person name="Wrobel A."/>
            <person name="Rasinkangas P."/>
            <person name="Parkhill J."/>
            <person name="Rea M.C."/>
            <person name="O'Sullivan O."/>
            <person name="Ritari J."/>
            <person name="Douillard F.P."/>
            <person name="Paul Ross R."/>
            <person name="Yang R."/>
            <person name="Briner A.E."/>
            <person name="Felis G.E."/>
            <person name="de Vos W.M."/>
            <person name="Barrangou R."/>
            <person name="Klaenhammer T.R."/>
            <person name="Caufield P.W."/>
            <person name="Cui Y."/>
            <person name="Zhang H."/>
            <person name="O'Toole P.W."/>
        </authorList>
    </citation>
    <scope>NUCLEOTIDE SEQUENCE [LARGE SCALE GENOMIC DNA]</scope>
    <source>
        <strain evidence="10 12">DSM 22301</strain>
    </source>
</reference>
<keyword evidence="3 8" id="KW-0808">Transferase</keyword>
<dbReference type="PROSITE" id="PS51219">
    <property type="entry name" value="DPCK"/>
    <property type="match status" value="1"/>
</dbReference>
<dbReference type="Proteomes" id="UP000051749">
    <property type="component" value="Unassembled WGS sequence"/>
</dbReference>
<dbReference type="EC" id="2.7.1.24" evidence="8 9"/>
<evidence type="ECO:0000256" key="5">
    <source>
        <dbReference type="ARBA" id="ARBA00022777"/>
    </source>
</evidence>
<dbReference type="CDD" id="cd02022">
    <property type="entry name" value="DPCK"/>
    <property type="match status" value="1"/>
</dbReference>
<dbReference type="InterPro" id="IPR027417">
    <property type="entry name" value="P-loop_NTPase"/>
</dbReference>
<keyword evidence="7 8" id="KW-0173">Coenzyme A biosynthesis</keyword>
<comment type="catalytic activity">
    <reaction evidence="8">
        <text>3'-dephospho-CoA + ATP = ADP + CoA + H(+)</text>
        <dbReference type="Rhea" id="RHEA:18245"/>
        <dbReference type="ChEBI" id="CHEBI:15378"/>
        <dbReference type="ChEBI" id="CHEBI:30616"/>
        <dbReference type="ChEBI" id="CHEBI:57287"/>
        <dbReference type="ChEBI" id="CHEBI:57328"/>
        <dbReference type="ChEBI" id="CHEBI:456216"/>
        <dbReference type="EC" id="2.7.1.24"/>
    </reaction>
</comment>
<dbReference type="Gene3D" id="3.40.50.300">
    <property type="entry name" value="P-loop containing nucleotide triphosphate hydrolases"/>
    <property type="match status" value="1"/>
</dbReference>
<evidence type="ECO:0000256" key="3">
    <source>
        <dbReference type="ARBA" id="ARBA00022679"/>
    </source>
</evidence>
<keyword evidence="13" id="KW-1185">Reference proteome</keyword>
<dbReference type="SUPFAM" id="SSF52540">
    <property type="entry name" value="P-loop containing nucleoside triphosphate hydrolases"/>
    <property type="match status" value="1"/>
</dbReference>
<dbReference type="NCBIfam" id="TIGR00152">
    <property type="entry name" value="dephospho-CoA kinase"/>
    <property type="match status" value="1"/>
</dbReference>
<dbReference type="PATRIC" id="fig|319653.3.peg.314"/>
<evidence type="ECO:0000256" key="7">
    <source>
        <dbReference type="ARBA" id="ARBA00022993"/>
    </source>
</evidence>
<evidence type="ECO:0000256" key="4">
    <source>
        <dbReference type="ARBA" id="ARBA00022741"/>
    </source>
</evidence>
<dbReference type="GeneID" id="76043687"/>
<protein>
    <recommendedName>
        <fullName evidence="8 9">Dephospho-CoA kinase</fullName>
        <ecNumber evidence="8 9">2.7.1.24</ecNumber>
    </recommendedName>
    <alternativeName>
        <fullName evidence="8">Dephosphocoenzyme A kinase</fullName>
    </alternativeName>
</protein>
<evidence type="ECO:0000256" key="2">
    <source>
        <dbReference type="ARBA" id="ARBA00022490"/>
    </source>
</evidence>
<keyword evidence="2 8" id="KW-0963">Cytoplasm</keyword>
<dbReference type="HAMAP" id="MF_00376">
    <property type="entry name" value="Dephospho_CoA_kinase"/>
    <property type="match status" value="1"/>
</dbReference>
<comment type="caution">
    <text evidence="10">The sequence shown here is derived from an EMBL/GenBank/DDBJ whole genome shotgun (WGS) entry which is preliminary data.</text>
</comment>
<dbReference type="GO" id="GO:0005737">
    <property type="term" value="C:cytoplasm"/>
    <property type="evidence" value="ECO:0007669"/>
    <property type="project" value="UniProtKB-SubCell"/>
</dbReference>
<dbReference type="GO" id="GO:0005524">
    <property type="term" value="F:ATP binding"/>
    <property type="evidence" value="ECO:0007669"/>
    <property type="project" value="UniProtKB-UniRule"/>
</dbReference>
<dbReference type="STRING" id="319653.SAMN04487973_11026"/>
<comment type="function">
    <text evidence="8">Catalyzes the phosphorylation of the 3'-hydroxyl group of dephosphocoenzyme A to form coenzyme A.</text>
</comment>
<proteinExistence type="inferred from homology"/>
<dbReference type="GO" id="GO:0004140">
    <property type="term" value="F:dephospho-CoA kinase activity"/>
    <property type="evidence" value="ECO:0007669"/>
    <property type="project" value="UniProtKB-UniRule"/>
</dbReference>
<evidence type="ECO:0000256" key="1">
    <source>
        <dbReference type="ARBA" id="ARBA00009018"/>
    </source>
</evidence>
<keyword evidence="4 8" id="KW-0547">Nucleotide-binding</keyword>
<name>A0A0R2K4X8_9LACO</name>
<sequence>MVQVLGLTGSIATGKSTVSQYLRKLGFPVVDADLISREVVKPGMIATQKLRQTFGDQVFDNNDELNRKELGQLVFSDSENMKKLNEIMQPAIKTEIIRQIEKLKKSSKKLIVLDAPLLLEQNYQFLVDQVMVVVSSPTVQLQRLRQRDGLSMKEAQARISSQWSQKKKRLMADVVIDNSTSIEETHRQVLKWLDNSKLR</sequence>